<evidence type="ECO:0000259" key="8">
    <source>
        <dbReference type="Pfam" id="PF01478"/>
    </source>
</evidence>
<evidence type="ECO:0000256" key="7">
    <source>
        <dbReference type="SAM" id="Phobius"/>
    </source>
</evidence>
<reference evidence="10" key="1">
    <citation type="submission" date="2022-02" db="EMBL/GenBank/DDBJ databases">
        <authorList>
            <person name="Leng L."/>
        </authorList>
    </citation>
    <scope>NUCLEOTIDE SEQUENCE</scope>
    <source>
        <strain evidence="10">JI</strain>
    </source>
</reference>
<dbReference type="Pfam" id="PF06750">
    <property type="entry name" value="A24_N_bact"/>
    <property type="match status" value="1"/>
</dbReference>
<evidence type="ECO:0000256" key="5">
    <source>
        <dbReference type="ARBA" id="ARBA00022989"/>
    </source>
</evidence>
<feature type="transmembrane region" description="Helical" evidence="7">
    <location>
        <begin position="73"/>
        <end position="92"/>
    </location>
</feature>
<dbReference type="Proteomes" id="UP001154312">
    <property type="component" value="Unassembled WGS sequence"/>
</dbReference>
<feature type="transmembrane region" description="Helical" evidence="7">
    <location>
        <begin position="99"/>
        <end position="116"/>
    </location>
</feature>
<feature type="domain" description="Prepilin peptidase A24 N-terminal" evidence="9">
    <location>
        <begin position="13"/>
        <end position="93"/>
    </location>
</feature>
<keyword evidence="4 7" id="KW-0812">Transmembrane</keyword>
<evidence type="ECO:0000256" key="6">
    <source>
        <dbReference type="ARBA" id="ARBA00023136"/>
    </source>
</evidence>
<dbReference type="InterPro" id="IPR010627">
    <property type="entry name" value="Prepilin_pept_A24_N"/>
</dbReference>
<organism evidence="10 11">
    <name type="scientific">Pelotomaculum isophthalicicum JI</name>
    <dbReference type="NCBI Taxonomy" id="947010"/>
    <lineage>
        <taxon>Bacteria</taxon>
        <taxon>Bacillati</taxon>
        <taxon>Bacillota</taxon>
        <taxon>Clostridia</taxon>
        <taxon>Eubacteriales</taxon>
        <taxon>Desulfotomaculaceae</taxon>
        <taxon>Pelotomaculum</taxon>
    </lineage>
</organism>
<dbReference type="PANTHER" id="PTHR30487:SF0">
    <property type="entry name" value="PREPILIN LEADER PEPTIDASE_N-METHYLTRANSFERASE-RELATED"/>
    <property type="match status" value="1"/>
</dbReference>
<dbReference type="EMBL" id="JAKOAV010000042">
    <property type="protein sequence ID" value="MDF9409770.1"/>
    <property type="molecule type" value="Genomic_DNA"/>
</dbReference>
<keyword evidence="5 7" id="KW-1133">Transmembrane helix</keyword>
<sequence length="249" mass="26924">MNYLWWGLVFSTGAAIGSFLNVCIYRMPAGESVAYPPSHCPACRSYLRFFDLIPILSYLFLKGKCRYCGSRIAWQYPAVEFVTGVLFVLALVKYGITMSALRSIVLFSVIVPALVIDLRHKIIPDKLNFAGFILGIPLALESKEVLFSCVIGFLAGGGLLLLIAMASRGGMGGGDIKLAAVLGLLLGWKLLLVALFLAFVAGSIVGLAMLLLKMVRLKEPIPFGPYLALGAMFAALAGDKAVMRYAGFW</sequence>
<dbReference type="PANTHER" id="PTHR30487">
    <property type="entry name" value="TYPE 4 PREPILIN-LIKE PROTEINS LEADER PEPTIDE-PROCESSING ENZYME"/>
    <property type="match status" value="1"/>
</dbReference>
<feature type="transmembrane region" description="Helical" evidence="7">
    <location>
        <begin position="178"/>
        <end position="211"/>
    </location>
</feature>
<feature type="transmembrane region" description="Helical" evidence="7">
    <location>
        <begin position="223"/>
        <end position="242"/>
    </location>
</feature>
<evidence type="ECO:0000256" key="3">
    <source>
        <dbReference type="ARBA" id="ARBA00022475"/>
    </source>
</evidence>
<dbReference type="Pfam" id="PF01478">
    <property type="entry name" value="Peptidase_A24"/>
    <property type="match status" value="1"/>
</dbReference>
<feature type="transmembrane region" description="Helical" evidence="7">
    <location>
        <begin position="6"/>
        <end position="24"/>
    </location>
</feature>
<gene>
    <name evidence="10" type="ORF">L7E55_15680</name>
</gene>
<evidence type="ECO:0000313" key="10">
    <source>
        <dbReference type="EMBL" id="MDF9409770.1"/>
    </source>
</evidence>
<protein>
    <submittedName>
        <fullName evidence="10">Prepilin peptidase</fullName>
    </submittedName>
</protein>
<evidence type="ECO:0000259" key="9">
    <source>
        <dbReference type="Pfam" id="PF06750"/>
    </source>
</evidence>
<dbReference type="Gene3D" id="1.20.120.1220">
    <property type="match status" value="1"/>
</dbReference>
<dbReference type="RefSeq" id="WP_277445283.1">
    <property type="nucleotide sequence ID" value="NZ_JAKOAV010000042.1"/>
</dbReference>
<feature type="domain" description="Prepilin type IV endopeptidase peptidase" evidence="8">
    <location>
        <begin position="104"/>
        <end position="207"/>
    </location>
</feature>
<accession>A0A9X4H0E5</accession>
<comment type="caution">
    <text evidence="10">The sequence shown here is derived from an EMBL/GenBank/DDBJ whole genome shotgun (WGS) entry which is preliminary data.</text>
</comment>
<proteinExistence type="inferred from homology"/>
<dbReference type="GO" id="GO:0005886">
    <property type="term" value="C:plasma membrane"/>
    <property type="evidence" value="ECO:0007669"/>
    <property type="project" value="UniProtKB-SubCell"/>
</dbReference>
<keyword evidence="11" id="KW-1185">Reference proteome</keyword>
<comment type="similarity">
    <text evidence="2">Belongs to the peptidase A24 family.</text>
</comment>
<evidence type="ECO:0000256" key="4">
    <source>
        <dbReference type="ARBA" id="ARBA00022692"/>
    </source>
</evidence>
<name>A0A9X4H0E5_9FIRM</name>
<keyword evidence="3" id="KW-1003">Cell membrane</keyword>
<dbReference type="InterPro" id="IPR000045">
    <property type="entry name" value="Prepilin_IV_endopep_pep"/>
</dbReference>
<dbReference type="GO" id="GO:0006465">
    <property type="term" value="P:signal peptide processing"/>
    <property type="evidence" value="ECO:0007669"/>
    <property type="project" value="TreeGrafter"/>
</dbReference>
<evidence type="ECO:0000313" key="11">
    <source>
        <dbReference type="Proteomes" id="UP001154312"/>
    </source>
</evidence>
<evidence type="ECO:0000256" key="1">
    <source>
        <dbReference type="ARBA" id="ARBA00004651"/>
    </source>
</evidence>
<comment type="subcellular location">
    <subcellularLocation>
        <location evidence="1">Cell membrane</location>
        <topology evidence="1">Multi-pass membrane protein</topology>
    </subcellularLocation>
</comment>
<keyword evidence="6 7" id="KW-0472">Membrane</keyword>
<dbReference type="AlphaFoldDB" id="A0A9X4H0E5"/>
<dbReference type="GO" id="GO:0004190">
    <property type="term" value="F:aspartic-type endopeptidase activity"/>
    <property type="evidence" value="ECO:0007669"/>
    <property type="project" value="InterPro"/>
</dbReference>
<feature type="transmembrane region" description="Helical" evidence="7">
    <location>
        <begin position="145"/>
        <end position="166"/>
    </location>
</feature>
<dbReference type="InterPro" id="IPR050882">
    <property type="entry name" value="Prepilin_peptidase/N-MTase"/>
</dbReference>
<evidence type="ECO:0000256" key="2">
    <source>
        <dbReference type="ARBA" id="ARBA00005801"/>
    </source>
</evidence>